<dbReference type="GO" id="GO:0010971">
    <property type="term" value="P:positive regulation of G2/M transition of mitotic cell cycle"/>
    <property type="evidence" value="ECO:0007669"/>
    <property type="project" value="TreeGrafter"/>
</dbReference>
<sequence length="988" mass="106489">MATRTLQPSEYEIQREVEALRDLRRRSTTPGALTIDPDLPNQSPPSSPTNHWPGKPPISPSSAADHRAGGVFVNGSSSSDLGASSGSGSSSGARPGDAPNNPSDDPLHLFWVPASLHPEIAPAEFRAFLKEHARSPADGSETASASSASSLSASSSLNRKKSMLSRQYRPKENDGAEDENIVPLKRNRSLLYPTNPGPQLTISDLQMLEELAEEASTSDDPTKLRSVLRRSLSLNLSPSAVELMDEVPDMGDEADAPIIVPPPGQILRRAARTKIRKPGLPGDGGGHRFGASRRGTMPKTSPTAQQQQSEARTSSEFSSSDHGDVEATGLSMRRHTLSDESSHTAPRPDSYSEETSIYDAYARDDDDDEVPEVPYTPVLATPLTQEPIEIEEPQIQPEVVAPEPQQFNDAPVLIHQPQPQRLLVPQPPPEQVTPSRTPSPAAPSSVPEPPAPVQQRPKPVHSPSSYTPATPTTPSPPSSVRKEKPSKGLFKWGSDKGGKKGLKDKDRESRERAAEKEKEKDSGFFGSLFGKKKQEAEYQSSMTGGTSGREAAQALLGASKSYVPPTSPGLAPGIGGNPYARYPIHVERAIYRLSHIKLANPRRPLYEQVLISNLMFWYLGVINKAQNPSPPATTPAASSAAEPGTAAPANGNGSTGNGGTPEDAEREEREKVQREKELREKEIREKAEKERAEKEQREREIMEQKKRESGKRGSLTKAPPGGQQGAGARRAEMPIKGPQYEMQHRVMEQEYGGYGNNGNGAPRNPGPQGAPQMMNGGGPGGMPPQQGGYGGHPHPQQRPPPPGPYRPNMGPPPPQQQNYYQQAPGLPPGAMAPADQAGGWEGGRPGPQQSISPPPMQQQRRHPSPGPGSRRSHSPPAHGNHPQYPQQFQHQQHPQQKQPMLHKLNTSQESLGLGQGVPQQGRSPSRSLSATAYTPGHPAANGALQRKGNSAHAVISSDKRPHTSDGMVNGHGEEEDVPLAVWQQQRRK</sequence>
<feature type="compositionally biased region" description="Low complexity" evidence="1">
    <location>
        <begin position="759"/>
        <end position="774"/>
    </location>
</feature>
<accession>A0A8H5B4W6</accession>
<reference evidence="3 4" key="1">
    <citation type="journal article" date="2020" name="ISME J.">
        <title>Uncovering the hidden diversity of litter-decomposition mechanisms in mushroom-forming fungi.</title>
        <authorList>
            <person name="Floudas D."/>
            <person name="Bentzer J."/>
            <person name="Ahren D."/>
            <person name="Johansson T."/>
            <person name="Persson P."/>
            <person name="Tunlid A."/>
        </authorList>
    </citation>
    <scope>NUCLEOTIDE SEQUENCE [LARGE SCALE GENOMIC DNA]</scope>
    <source>
        <strain evidence="3 4">CBS 101986</strain>
    </source>
</reference>
<dbReference type="AlphaFoldDB" id="A0A8H5B4W6"/>
<dbReference type="Pfam" id="PF08632">
    <property type="entry name" value="Zds_C"/>
    <property type="match status" value="1"/>
</dbReference>
<dbReference type="Proteomes" id="UP000567179">
    <property type="component" value="Unassembled WGS sequence"/>
</dbReference>
<feature type="compositionally biased region" description="Basic and acidic residues" evidence="1">
    <location>
        <begin position="493"/>
        <end position="522"/>
    </location>
</feature>
<feature type="compositionally biased region" description="Polar residues" evidence="1">
    <location>
        <begin position="298"/>
        <end position="308"/>
    </location>
</feature>
<feature type="region of interest" description="Disordered" evidence="1">
    <location>
        <begin position="133"/>
        <end position="183"/>
    </location>
</feature>
<evidence type="ECO:0000256" key="1">
    <source>
        <dbReference type="SAM" id="MobiDB-lite"/>
    </source>
</evidence>
<organism evidence="3 4">
    <name type="scientific">Psilocybe cf. subviscida</name>
    <dbReference type="NCBI Taxonomy" id="2480587"/>
    <lineage>
        <taxon>Eukaryota</taxon>
        <taxon>Fungi</taxon>
        <taxon>Dikarya</taxon>
        <taxon>Basidiomycota</taxon>
        <taxon>Agaricomycotina</taxon>
        <taxon>Agaricomycetes</taxon>
        <taxon>Agaricomycetidae</taxon>
        <taxon>Agaricales</taxon>
        <taxon>Agaricineae</taxon>
        <taxon>Strophariaceae</taxon>
        <taxon>Psilocybe</taxon>
    </lineage>
</organism>
<feature type="compositionally biased region" description="Low complexity" evidence="1">
    <location>
        <begin position="881"/>
        <end position="899"/>
    </location>
</feature>
<feature type="compositionally biased region" description="Pro residues" evidence="1">
    <location>
        <begin position="796"/>
        <end position="815"/>
    </location>
</feature>
<feature type="compositionally biased region" description="Basic and acidic residues" evidence="1">
    <location>
        <begin position="666"/>
        <end position="711"/>
    </location>
</feature>
<feature type="compositionally biased region" description="Low complexity" evidence="1">
    <location>
        <begin position="634"/>
        <end position="652"/>
    </location>
</feature>
<dbReference type="GO" id="GO:0030010">
    <property type="term" value="P:establishment of cell polarity"/>
    <property type="evidence" value="ECO:0007669"/>
    <property type="project" value="TreeGrafter"/>
</dbReference>
<dbReference type="EMBL" id="JAACJJ010000042">
    <property type="protein sequence ID" value="KAF5316608.1"/>
    <property type="molecule type" value="Genomic_DNA"/>
</dbReference>
<feature type="compositionally biased region" description="Low complexity" evidence="1">
    <location>
        <begin position="309"/>
        <end position="318"/>
    </location>
</feature>
<feature type="region of interest" description="Disordered" evidence="1">
    <location>
        <begin position="270"/>
        <end position="528"/>
    </location>
</feature>
<evidence type="ECO:0000313" key="3">
    <source>
        <dbReference type="EMBL" id="KAF5316608.1"/>
    </source>
</evidence>
<protein>
    <recommendedName>
        <fullName evidence="2">Protein Zds1 C-terminal domain-containing protein</fullName>
    </recommendedName>
</protein>
<feature type="domain" description="Protein Zds1 C-terminal" evidence="2">
    <location>
        <begin position="570"/>
        <end position="623"/>
    </location>
</feature>
<feature type="compositionally biased region" description="Low complexity" evidence="1">
    <location>
        <begin position="143"/>
        <end position="157"/>
    </location>
</feature>
<dbReference type="PANTHER" id="PTHR28089">
    <property type="entry name" value="PROTEIN ZDS1-RELATED"/>
    <property type="match status" value="1"/>
</dbReference>
<evidence type="ECO:0000313" key="4">
    <source>
        <dbReference type="Proteomes" id="UP000567179"/>
    </source>
</evidence>
<dbReference type="SMART" id="SM01327">
    <property type="entry name" value="Zds_C"/>
    <property type="match status" value="1"/>
</dbReference>
<dbReference type="PANTHER" id="PTHR28089:SF1">
    <property type="entry name" value="PROTEIN ZDS1-RELATED"/>
    <property type="match status" value="1"/>
</dbReference>
<name>A0A8H5B4W6_9AGAR</name>
<dbReference type="InterPro" id="IPR040206">
    <property type="entry name" value="Zds1/2"/>
</dbReference>
<feature type="compositionally biased region" description="Basic and acidic residues" evidence="1">
    <location>
        <begin position="12"/>
        <end position="22"/>
    </location>
</feature>
<dbReference type="GO" id="GO:0005737">
    <property type="term" value="C:cytoplasm"/>
    <property type="evidence" value="ECO:0007669"/>
    <property type="project" value="TreeGrafter"/>
</dbReference>
<feature type="region of interest" description="Disordered" evidence="1">
    <location>
        <begin position="628"/>
        <end position="988"/>
    </location>
</feature>
<evidence type="ECO:0000259" key="2">
    <source>
        <dbReference type="SMART" id="SM01327"/>
    </source>
</evidence>
<feature type="compositionally biased region" description="Low complexity" evidence="1">
    <location>
        <begin position="816"/>
        <end position="834"/>
    </location>
</feature>
<comment type="caution">
    <text evidence="3">The sequence shown here is derived from an EMBL/GenBank/DDBJ whole genome shotgun (WGS) entry which is preliminary data.</text>
</comment>
<keyword evidence="4" id="KW-1185">Reference proteome</keyword>
<feature type="compositionally biased region" description="Low complexity" evidence="1">
    <location>
        <begin position="432"/>
        <end position="445"/>
    </location>
</feature>
<feature type="compositionally biased region" description="Polar residues" evidence="1">
    <location>
        <begin position="917"/>
        <end position="932"/>
    </location>
</feature>
<dbReference type="OrthoDB" id="5589766at2759"/>
<dbReference type="InterPro" id="IPR013941">
    <property type="entry name" value="ZDS1_C"/>
</dbReference>
<proteinExistence type="predicted"/>
<feature type="compositionally biased region" description="Low complexity" evidence="1">
    <location>
        <begin position="75"/>
        <end position="92"/>
    </location>
</feature>
<feature type="region of interest" description="Disordered" evidence="1">
    <location>
        <begin position="1"/>
        <end position="109"/>
    </location>
</feature>
<gene>
    <name evidence="3" type="ORF">D9619_006269</name>
</gene>